<protein>
    <submittedName>
        <fullName evidence="1">Uncharacterized protein</fullName>
    </submittedName>
</protein>
<name>A0A9Q9ALV6_9PEZI</name>
<dbReference type="AlphaFoldDB" id="A0A9Q9ALV6"/>
<gene>
    <name evidence="1" type="ORF">Slin15195_G005050</name>
</gene>
<dbReference type="EMBL" id="CP099418">
    <property type="protein sequence ID" value="USW47186.1"/>
    <property type="molecule type" value="Genomic_DNA"/>
</dbReference>
<keyword evidence="2" id="KW-1185">Reference proteome</keyword>
<evidence type="ECO:0000313" key="1">
    <source>
        <dbReference type="EMBL" id="USW47186.1"/>
    </source>
</evidence>
<evidence type="ECO:0000313" key="2">
    <source>
        <dbReference type="Proteomes" id="UP001056384"/>
    </source>
</evidence>
<reference evidence="1" key="1">
    <citation type="submission" date="2022-06" db="EMBL/GenBank/DDBJ databases">
        <title>Complete genome sequences of two strains of the flax pathogen Septoria linicola.</title>
        <authorList>
            <person name="Lapalu N."/>
            <person name="Simon A."/>
            <person name="Demenou B."/>
            <person name="Paumier D."/>
            <person name="Guillot M.-P."/>
            <person name="Gout L."/>
            <person name="Valade R."/>
        </authorList>
    </citation>
    <scope>NUCLEOTIDE SEQUENCE</scope>
    <source>
        <strain evidence="1">SE15195</strain>
    </source>
</reference>
<dbReference type="Proteomes" id="UP001056384">
    <property type="component" value="Chromosome 1"/>
</dbReference>
<organism evidence="1 2">
    <name type="scientific">Septoria linicola</name>
    <dbReference type="NCBI Taxonomy" id="215465"/>
    <lineage>
        <taxon>Eukaryota</taxon>
        <taxon>Fungi</taxon>
        <taxon>Dikarya</taxon>
        <taxon>Ascomycota</taxon>
        <taxon>Pezizomycotina</taxon>
        <taxon>Dothideomycetes</taxon>
        <taxon>Dothideomycetidae</taxon>
        <taxon>Mycosphaerellales</taxon>
        <taxon>Mycosphaerellaceae</taxon>
        <taxon>Septoria</taxon>
    </lineage>
</organism>
<proteinExistence type="predicted"/>
<accession>A0A9Q9ALV6</accession>
<sequence length="482" mass="54126">MQARPGLERCPNEIIECVVVLLELSDMCHLRLASRVLLGKATQDYFKSFCKHKHVDLTKTAIQILIDITQPGMLGCHIEELTLVGVVNNTLSFESIVRKRTKPVVEHNGPMTMSTEVRCTEDEVQRAQRDLQDLRQRQADDTSFIESGHAVELLSQAFKNLAENGCNIPLPNLKLDVVVFREDATTRLSALQGGGWKMIWSCASQTLKVTINALAQSRLPLNELDKYSEVLRCAVARDQLAHLPTSDPGLKESFKHLKALSISLSHRVIDATKQDQTGFADSAERVSYSNVPIYRDVDILRAEAAHEENFVGLANLLKVCEDSLERLDIHQYSLERRKLKQDDMHDEKIMQVMVQNTNLRSLTGAMLRGLWFNEVDLLAFLKQSRNLRQVVLQDMRMREGSWTGVFDMLTANSTEQKAAKMDFLLVDDLFEAGSLLYLDGEATGEPNANAGSNDGGEWVSEEGWRRHAEGGQVSLCSSQTTR</sequence>